<sequence length="264" mass="28841">MDDVDDMEELLPAVRVGNDVEVDVEAERVETGYDEAHPPPQLSNGLMKITCDNMNKLKLNDQPSMPLGGRPSSDGNMIRPMEHTKRHIRIAEWRTLFITAMSEGQPLSCAKDFEFGKSESVDSAALRDNIWNALHIMDDHARGPGSYRKTVPVINGHQEAEEYLGRVGISLSEPSTVEAVLNMQNVEATGPSNISSDFLFREEKDSSKGDGSGGRHGVRGLFAIEDTEDRDADGISLAKGSSLTQETCPCPKFHPSRASSSSPT</sequence>
<evidence type="ECO:0000256" key="1">
    <source>
        <dbReference type="SAM" id="MobiDB-lite"/>
    </source>
</evidence>
<dbReference type="EMBL" id="MU004193">
    <property type="protein sequence ID" value="KAF2493011.1"/>
    <property type="molecule type" value="Genomic_DNA"/>
</dbReference>
<feature type="region of interest" description="Disordered" evidence="1">
    <location>
        <begin position="59"/>
        <end position="78"/>
    </location>
</feature>
<dbReference type="AlphaFoldDB" id="A0A6A6QL26"/>
<evidence type="ECO:0000313" key="2">
    <source>
        <dbReference type="EMBL" id="KAF2493011.1"/>
    </source>
</evidence>
<keyword evidence="3" id="KW-1185">Reference proteome</keyword>
<protein>
    <submittedName>
        <fullName evidence="2">Uncharacterized protein</fullName>
    </submittedName>
</protein>
<accession>A0A6A6QL26</accession>
<name>A0A6A6QL26_9PEZI</name>
<evidence type="ECO:0000313" key="3">
    <source>
        <dbReference type="Proteomes" id="UP000799750"/>
    </source>
</evidence>
<proteinExistence type="predicted"/>
<organism evidence="2 3">
    <name type="scientific">Lophium mytilinum</name>
    <dbReference type="NCBI Taxonomy" id="390894"/>
    <lineage>
        <taxon>Eukaryota</taxon>
        <taxon>Fungi</taxon>
        <taxon>Dikarya</taxon>
        <taxon>Ascomycota</taxon>
        <taxon>Pezizomycotina</taxon>
        <taxon>Dothideomycetes</taxon>
        <taxon>Pleosporomycetidae</taxon>
        <taxon>Mytilinidiales</taxon>
        <taxon>Mytilinidiaceae</taxon>
        <taxon>Lophium</taxon>
    </lineage>
</organism>
<reference evidence="2" key="1">
    <citation type="journal article" date="2020" name="Stud. Mycol.">
        <title>101 Dothideomycetes genomes: a test case for predicting lifestyles and emergence of pathogens.</title>
        <authorList>
            <person name="Haridas S."/>
            <person name="Albert R."/>
            <person name="Binder M."/>
            <person name="Bloem J."/>
            <person name="Labutti K."/>
            <person name="Salamov A."/>
            <person name="Andreopoulos B."/>
            <person name="Baker S."/>
            <person name="Barry K."/>
            <person name="Bills G."/>
            <person name="Bluhm B."/>
            <person name="Cannon C."/>
            <person name="Castanera R."/>
            <person name="Culley D."/>
            <person name="Daum C."/>
            <person name="Ezra D."/>
            <person name="Gonzalez J."/>
            <person name="Henrissat B."/>
            <person name="Kuo A."/>
            <person name="Liang C."/>
            <person name="Lipzen A."/>
            <person name="Lutzoni F."/>
            <person name="Magnuson J."/>
            <person name="Mondo S."/>
            <person name="Nolan M."/>
            <person name="Ohm R."/>
            <person name="Pangilinan J."/>
            <person name="Park H.-J."/>
            <person name="Ramirez L."/>
            <person name="Alfaro M."/>
            <person name="Sun H."/>
            <person name="Tritt A."/>
            <person name="Yoshinaga Y."/>
            <person name="Zwiers L.-H."/>
            <person name="Turgeon B."/>
            <person name="Goodwin S."/>
            <person name="Spatafora J."/>
            <person name="Crous P."/>
            <person name="Grigoriev I."/>
        </authorList>
    </citation>
    <scope>NUCLEOTIDE SEQUENCE</scope>
    <source>
        <strain evidence="2">CBS 269.34</strain>
    </source>
</reference>
<dbReference type="Proteomes" id="UP000799750">
    <property type="component" value="Unassembled WGS sequence"/>
</dbReference>
<dbReference type="OrthoDB" id="5953249at2759"/>
<gene>
    <name evidence="2" type="ORF">BU16DRAFT_564304</name>
</gene>
<feature type="region of interest" description="Disordered" evidence="1">
    <location>
        <begin position="203"/>
        <end position="264"/>
    </location>
</feature>